<feature type="transmembrane region" description="Helical" evidence="2">
    <location>
        <begin position="211"/>
        <end position="235"/>
    </location>
</feature>
<keyword evidence="4" id="KW-1185">Reference proteome</keyword>
<protein>
    <submittedName>
        <fullName evidence="3">Uncharacterized protein</fullName>
    </submittedName>
</protein>
<feature type="transmembrane region" description="Helical" evidence="2">
    <location>
        <begin position="180"/>
        <end position="205"/>
    </location>
</feature>
<feature type="compositionally biased region" description="Basic and acidic residues" evidence="1">
    <location>
        <begin position="140"/>
        <end position="150"/>
    </location>
</feature>
<feature type="compositionally biased region" description="Low complexity" evidence="1">
    <location>
        <begin position="97"/>
        <end position="111"/>
    </location>
</feature>
<feature type="compositionally biased region" description="Basic residues" evidence="1">
    <location>
        <begin position="45"/>
        <end position="59"/>
    </location>
</feature>
<keyword evidence="2" id="KW-0472">Membrane</keyword>
<evidence type="ECO:0000256" key="1">
    <source>
        <dbReference type="SAM" id="MobiDB-lite"/>
    </source>
</evidence>
<evidence type="ECO:0000313" key="3">
    <source>
        <dbReference type="EMBL" id="KAF7318456.1"/>
    </source>
</evidence>
<name>A0A8H6TJI8_MYCCL</name>
<proteinExistence type="predicted"/>
<comment type="caution">
    <text evidence="3">The sequence shown here is derived from an EMBL/GenBank/DDBJ whole genome shotgun (WGS) entry which is preliminary data.</text>
</comment>
<feature type="compositionally biased region" description="Polar residues" evidence="1">
    <location>
        <begin position="60"/>
        <end position="70"/>
    </location>
</feature>
<dbReference type="AlphaFoldDB" id="A0A8H6TJI8"/>
<reference evidence="3" key="1">
    <citation type="submission" date="2020-05" db="EMBL/GenBank/DDBJ databases">
        <title>Mycena genomes resolve the evolution of fungal bioluminescence.</title>
        <authorList>
            <person name="Tsai I.J."/>
        </authorList>
    </citation>
    <scope>NUCLEOTIDE SEQUENCE</scope>
    <source>
        <strain evidence="3">110903Hualien_Pintung</strain>
    </source>
</reference>
<feature type="transmembrane region" description="Helical" evidence="2">
    <location>
        <begin position="312"/>
        <end position="336"/>
    </location>
</feature>
<dbReference type="Proteomes" id="UP000613580">
    <property type="component" value="Unassembled WGS sequence"/>
</dbReference>
<keyword evidence="2" id="KW-0812">Transmembrane</keyword>
<feature type="region of interest" description="Disordered" evidence="1">
    <location>
        <begin position="1"/>
        <end position="111"/>
    </location>
</feature>
<sequence length="369" mass="39974">MATLPTSDLYPPSPPLHDLDHPPPDAPDAVDEENDPPPPYPAPGRRTRTRRPSGRHGHQQHSSAESQSPDEQMHTPLLGQGHDHRASPTVTTGTGRPRAASNVSRSSAVSAAPSLAQTLVGIFSAEEDARDGEPDGVCRLPEDAHGHGDPENGGLRLEVSASERERSRLRRYFRPLTRRVYYAALFHLYVVNFPFALAAFLWAFVLTVTGTTLLIALPIGAVLCFVNILGVRMFARWELAIQSRFYSIPAPHTYSPPPIFIRIRADLDGHTQDTPEPAPTPSFYRSTYATFTAPSTHSALLYFILVKPSLTLVISLLLLVLGVPGIVLVLPAPAVLRAVRRVGMWQAGVAVEGLLVVGGSGEAEGAIRL</sequence>
<evidence type="ECO:0000313" key="4">
    <source>
        <dbReference type="Proteomes" id="UP000613580"/>
    </source>
</evidence>
<feature type="region of interest" description="Disordered" evidence="1">
    <location>
        <begin position="127"/>
        <end position="155"/>
    </location>
</feature>
<evidence type="ECO:0000256" key="2">
    <source>
        <dbReference type="SAM" id="Phobius"/>
    </source>
</evidence>
<dbReference type="OrthoDB" id="2576477at2759"/>
<organism evidence="3 4">
    <name type="scientific">Mycena chlorophos</name>
    <name type="common">Agaric fungus</name>
    <name type="synonym">Agaricus chlorophos</name>
    <dbReference type="NCBI Taxonomy" id="658473"/>
    <lineage>
        <taxon>Eukaryota</taxon>
        <taxon>Fungi</taxon>
        <taxon>Dikarya</taxon>
        <taxon>Basidiomycota</taxon>
        <taxon>Agaricomycotina</taxon>
        <taxon>Agaricomycetes</taxon>
        <taxon>Agaricomycetidae</taxon>
        <taxon>Agaricales</taxon>
        <taxon>Marasmiineae</taxon>
        <taxon>Mycenaceae</taxon>
        <taxon>Mycena</taxon>
    </lineage>
</organism>
<dbReference type="EMBL" id="JACAZE010000004">
    <property type="protein sequence ID" value="KAF7318456.1"/>
    <property type="molecule type" value="Genomic_DNA"/>
</dbReference>
<accession>A0A8H6TJI8</accession>
<keyword evidence="2" id="KW-1133">Transmembrane helix</keyword>
<gene>
    <name evidence="3" type="ORF">HMN09_00354800</name>
</gene>